<evidence type="ECO:0000313" key="2">
    <source>
        <dbReference type="Proteomes" id="UP000028725"/>
    </source>
</evidence>
<dbReference type="Proteomes" id="UP000028725">
    <property type="component" value="Unassembled WGS sequence"/>
</dbReference>
<dbReference type="EMBL" id="JMCB01000003">
    <property type="protein sequence ID" value="KFE70220.1"/>
    <property type="molecule type" value="Genomic_DNA"/>
</dbReference>
<name>A0A085WRA7_9BACT</name>
<dbReference type="STRING" id="394096.DB31_5262"/>
<comment type="caution">
    <text evidence="1">The sequence shown here is derived from an EMBL/GenBank/DDBJ whole genome shotgun (WGS) entry which is preliminary data.</text>
</comment>
<proteinExistence type="predicted"/>
<accession>A0A085WRA7</accession>
<keyword evidence="2" id="KW-1185">Reference proteome</keyword>
<reference evidence="1 2" key="1">
    <citation type="submission" date="2014-04" db="EMBL/GenBank/DDBJ databases">
        <title>Genome assembly of Hyalangium minutum DSM 14724.</title>
        <authorList>
            <person name="Sharma G."/>
            <person name="Subramanian S."/>
        </authorList>
    </citation>
    <scope>NUCLEOTIDE SEQUENCE [LARGE SCALE GENOMIC DNA]</scope>
    <source>
        <strain evidence="1 2">DSM 14724</strain>
    </source>
</reference>
<sequence>MPSAPIVLLRLAIIVGMPWLAMACGSSGQGSAPAPHVWTLGQIREAALFQGSIAGYSASEWVTPRSQPIPQWSPPFSPTPLLQSAEQDGLNVLPAFSEGRPAAFAVAEVWERVPEVWVQPWYVLVTAYEPSNPMQYRLKDSLPVVDIEETSLFYSPFWELLYVVVPEDTPLDRYTSATAILSAGLPMHRGGGLLAPLAPADVMPALSEGLTGPIRPLTGDAVGSARQGETWLHGRQVPYLNFGPSTFTWSTEASRAGIIDESVLYVFARAGSEGQPTPLGLPAVIGTGPRGAGRGARVSATGVPQFGALSRPHLALLPSSAGPFVPSTMELLKDTLRTQGGVTVVDVHPDIEARADAKDYVLRVALEPDCFQDPEKFPAACRWLDSQAAVEANLAPSSLLPQDILFTSPVLFYDGKKVGR</sequence>
<gene>
    <name evidence="1" type="ORF">DB31_5262</name>
</gene>
<organism evidence="1 2">
    <name type="scientific">Hyalangium minutum</name>
    <dbReference type="NCBI Taxonomy" id="394096"/>
    <lineage>
        <taxon>Bacteria</taxon>
        <taxon>Pseudomonadati</taxon>
        <taxon>Myxococcota</taxon>
        <taxon>Myxococcia</taxon>
        <taxon>Myxococcales</taxon>
        <taxon>Cystobacterineae</taxon>
        <taxon>Archangiaceae</taxon>
        <taxon>Hyalangium</taxon>
    </lineage>
</organism>
<protein>
    <submittedName>
        <fullName evidence="1">Uncharacterized protein</fullName>
    </submittedName>
</protein>
<evidence type="ECO:0000313" key="1">
    <source>
        <dbReference type="EMBL" id="KFE70220.1"/>
    </source>
</evidence>
<dbReference type="AlphaFoldDB" id="A0A085WRA7"/>
<dbReference type="RefSeq" id="WP_044185017.1">
    <property type="nucleotide sequence ID" value="NZ_JMCB01000003.1"/>
</dbReference>